<dbReference type="Proteomes" id="UP000294641">
    <property type="component" value="Unassembled WGS sequence"/>
</dbReference>
<dbReference type="Pfam" id="PF13350">
    <property type="entry name" value="Y_phosphatase3"/>
    <property type="match status" value="1"/>
</dbReference>
<dbReference type="Proteomes" id="UP000254330">
    <property type="component" value="Unassembled WGS sequence"/>
</dbReference>
<evidence type="ECO:0000313" key="3">
    <source>
        <dbReference type="EMBL" id="TDR40946.1"/>
    </source>
</evidence>
<sequence length="252" mass="28790">MNQSAAQIANFRDMGGLVTNSGNRVKEHLLFRSGELNQLNQNGVHFIQNELNIQSIIDFRDEAETKSAPTPLIDGVKNFLVPANKMAINFASMKELIEDDLLSQFSEGSLEQFYRALPIKNAAYKKLVQQFKSKNHVPLLQHCTAGKDRTGVGAMILYLILDVPFNAIVQEYLLTNDYMTNHVPAWVERAKPYVQDSNLLNKFIFVDEAYLSAAYDEILQVYKTVDQYLLEEFEIDAAMRQTLHQFYTEEVL</sequence>
<dbReference type="AlphaFoldDB" id="A0A8B4QAS8"/>
<evidence type="ECO:0000313" key="4">
    <source>
        <dbReference type="Proteomes" id="UP000254330"/>
    </source>
</evidence>
<dbReference type="RefSeq" id="WP_109349095.1">
    <property type="nucleotide sequence ID" value="NZ_BJUE01000008.1"/>
</dbReference>
<keyword evidence="5" id="KW-1185">Reference proteome</keyword>
<dbReference type="EMBL" id="SNZG01000007">
    <property type="protein sequence ID" value="TDR40946.1"/>
    <property type="molecule type" value="Genomic_DNA"/>
</dbReference>
<dbReference type="Gene3D" id="3.90.190.10">
    <property type="entry name" value="Protein tyrosine phosphatase superfamily"/>
    <property type="match status" value="1"/>
</dbReference>
<protein>
    <submittedName>
        <fullName evidence="3">Protein-tyrosine phosphatase</fullName>
    </submittedName>
    <submittedName>
        <fullName evidence="2">Tyrosine-protein phosphatase</fullName>
        <ecNumber evidence="2">3.1.3.48</ecNumber>
    </submittedName>
</protein>
<evidence type="ECO:0000256" key="1">
    <source>
        <dbReference type="ARBA" id="ARBA00009580"/>
    </source>
</evidence>
<evidence type="ECO:0000313" key="2">
    <source>
        <dbReference type="EMBL" id="STX09778.1"/>
    </source>
</evidence>
<keyword evidence="2" id="KW-0378">Hydrolase</keyword>
<dbReference type="OrthoDB" id="1188001at2"/>
<organism evidence="2 4">
    <name type="scientific">Kurthia zopfii</name>
    <dbReference type="NCBI Taxonomy" id="1650"/>
    <lineage>
        <taxon>Bacteria</taxon>
        <taxon>Bacillati</taxon>
        <taxon>Bacillota</taxon>
        <taxon>Bacilli</taxon>
        <taxon>Bacillales</taxon>
        <taxon>Caryophanaceae</taxon>
        <taxon>Kurthia</taxon>
    </lineage>
</organism>
<dbReference type="PANTHER" id="PTHR31126:SF1">
    <property type="entry name" value="TYROSINE SPECIFIC PROTEIN PHOSPHATASES DOMAIN-CONTAINING PROTEIN"/>
    <property type="match status" value="1"/>
</dbReference>
<dbReference type="GO" id="GO:0004725">
    <property type="term" value="F:protein tyrosine phosphatase activity"/>
    <property type="evidence" value="ECO:0007669"/>
    <property type="project" value="UniProtKB-EC"/>
</dbReference>
<dbReference type="PANTHER" id="PTHR31126">
    <property type="entry name" value="TYROSINE-PROTEIN PHOSPHATASE"/>
    <property type="match status" value="1"/>
</dbReference>
<accession>A0A8B4QAS8</accession>
<dbReference type="SUPFAM" id="SSF52799">
    <property type="entry name" value="(Phosphotyrosine protein) phosphatases II"/>
    <property type="match status" value="1"/>
</dbReference>
<dbReference type="InterPro" id="IPR026893">
    <property type="entry name" value="Tyr/Ser_Pase_IphP-type"/>
</dbReference>
<name>A0A8B4QAS8_9BACL</name>
<dbReference type="EMBL" id="UGNP01000001">
    <property type="protein sequence ID" value="STX09778.1"/>
    <property type="molecule type" value="Genomic_DNA"/>
</dbReference>
<comment type="caution">
    <text evidence="2">The sequence shown here is derived from an EMBL/GenBank/DDBJ whole genome shotgun (WGS) entry which is preliminary data.</text>
</comment>
<evidence type="ECO:0000313" key="5">
    <source>
        <dbReference type="Proteomes" id="UP000294641"/>
    </source>
</evidence>
<reference evidence="2 4" key="1">
    <citation type="submission" date="2018-06" db="EMBL/GenBank/DDBJ databases">
        <authorList>
            <consortium name="Pathogen Informatics"/>
            <person name="Doyle S."/>
        </authorList>
    </citation>
    <scope>NUCLEOTIDE SEQUENCE [LARGE SCALE GENOMIC DNA]</scope>
    <source>
        <strain evidence="2 4">NCTC10597</strain>
    </source>
</reference>
<dbReference type="EC" id="3.1.3.48" evidence="2"/>
<proteinExistence type="inferred from homology"/>
<comment type="similarity">
    <text evidence="1">Belongs to the protein-tyrosine phosphatase family.</text>
</comment>
<reference evidence="3 5" key="2">
    <citation type="submission" date="2019-03" db="EMBL/GenBank/DDBJ databases">
        <title>Genomic Encyclopedia of Type Strains, Phase IV (KMG-IV): sequencing the most valuable type-strain genomes for metagenomic binning, comparative biology and taxonomic classification.</title>
        <authorList>
            <person name="Goeker M."/>
        </authorList>
    </citation>
    <scope>NUCLEOTIDE SEQUENCE [LARGE SCALE GENOMIC DNA]</scope>
    <source>
        <strain evidence="3 5">DSM 20580</strain>
    </source>
</reference>
<gene>
    <name evidence="2" type="primary">iphP</name>
    <name evidence="3" type="ORF">DFR61_10763</name>
    <name evidence="2" type="ORF">NCTC10597_01477</name>
</gene>
<dbReference type="InterPro" id="IPR029021">
    <property type="entry name" value="Prot-tyrosine_phosphatase-like"/>
</dbReference>